<feature type="transmembrane region" description="Helical" evidence="1">
    <location>
        <begin position="209"/>
        <end position="233"/>
    </location>
</feature>
<evidence type="ECO:0000256" key="1">
    <source>
        <dbReference type="SAM" id="Phobius"/>
    </source>
</evidence>
<dbReference type="InterPro" id="IPR037185">
    <property type="entry name" value="EmrE-like"/>
</dbReference>
<protein>
    <recommendedName>
        <fullName evidence="2">EamA domain-containing protein</fullName>
    </recommendedName>
</protein>
<dbReference type="Proteomes" id="UP000230184">
    <property type="component" value="Unassembled WGS sequence"/>
</dbReference>
<feature type="domain" description="EamA" evidence="2">
    <location>
        <begin position="149"/>
        <end position="281"/>
    </location>
</feature>
<dbReference type="InterPro" id="IPR000620">
    <property type="entry name" value="EamA_dom"/>
</dbReference>
<organism evidence="3 4">
    <name type="scientific">Candidatus Roizmanbacteria bacterium CG07_land_8_20_14_0_80_34_15</name>
    <dbReference type="NCBI Taxonomy" id="1974849"/>
    <lineage>
        <taxon>Bacteria</taxon>
        <taxon>Candidatus Roizmaniibacteriota</taxon>
    </lineage>
</organism>
<feature type="domain" description="EamA" evidence="2">
    <location>
        <begin position="2"/>
        <end position="139"/>
    </location>
</feature>
<feature type="transmembrane region" description="Helical" evidence="1">
    <location>
        <begin position="179"/>
        <end position="197"/>
    </location>
</feature>
<evidence type="ECO:0000259" key="2">
    <source>
        <dbReference type="Pfam" id="PF00892"/>
    </source>
</evidence>
<dbReference type="AlphaFoldDB" id="A0A2M6YVG0"/>
<evidence type="ECO:0000313" key="3">
    <source>
        <dbReference type="EMBL" id="PIU37498.1"/>
    </source>
</evidence>
<feature type="transmembrane region" description="Helical" evidence="1">
    <location>
        <begin position="6"/>
        <end position="24"/>
    </location>
</feature>
<feature type="transmembrane region" description="Helical" evidence="1">
    <location>
        <begin position="96"/>
        <end position="116"/>
    </location>
</feature>
<dbReference type="GO" id="GO:0016020">
    <property type="term" value="C:membrane"/>
    <property type="evidence" value="ECO:0007669"/>
    <property type="project" value="InterPro"/>
</dbReference>
<evidence type="ECO:0000313" key="4">
    <source>
        <dbReference type="Proteomes" id="UP000230184"/>
    </source>
</evidence>
<feature type="transmembrane region" description="Helical" evidence="1">
    <location>
        <begin position="150"/>
        <end position="167"/>
    </location>
</feature>
<gene>
    <name evidence="3" type="ORF">COT02_00520</name>
</gene>
<dbReference type="Gene3D" id="1.10.3730.20">
    <property type="match status" value="1"/>
</dbReference>
<name>A0A2M6YVG0_9BACT</name>
<comment type="caution">
    <text evidence="3">The sequence shown here is derived from an EMBL/GenBank/DDBJ whole genome shotgun (WGS) entry which is preliminary data.</text>
</comment>
<keyword evidence="1" id="KW-1133">Transmembrane helix</keyword>
<dbReference type="SUPFAM" id="SSF103481">
    <property type="entry name" value="Multidrug resistance efflux transporter EmrE"/>
    <property type="match status" value="2"/>
</dbReference>
<reference evidence="4" key="1">
    <citation type="submission" date="2017-09" db="EMBL/GenBank/DDBJ databases">
        <title>Depth-based differentiation of microbial function through sediment-hosted aquifers and enrichment of novel symbionts in the deep terrestrial subsurface.</title>
        <authorList>
            <person name="Probst A.J."/>
            <person name="Ladd B."/>
            <person name="Jarett J.K."/>
            <person name="Geller-Mcgrath D.E."/>
            <person name="Sieber C.M.K."/>
            <person name="Emerson J.B."/>
            <person name="Anantharaman K."/>
            <person name="Thomas B.C."/>
            <person name="Malmstrom R."/>
            <person name="Stieglmeier M."/>
            <person name="Klingl A."/>
            <person name="Woyke T."/>
            <person name="Ryan C.M."/>
            <person name="Banfield J.F."/>
        </authorList>
    </citation>
    <scope>NUCLEOTIDE SEQUENCE [LARGE SCALE GENOMIC DNA]</scope>
</reference>
<feature type="transmembrane region" description="Helical" evidence="1">
    <location>
        <begin position="122"/>
        <end position="138"/>
    </location>
</feature>
<keyword evidence="1" id="KW-0472">Membrane</keyword>
<feature type="transmembrane region" description="Helical" evidence="1">
    <location>
        <begin position="36"/>
        <end position="55"/>
    </location>
</feature>
<sequence>MTWLYYSLGVAISFALLNVFSRVLTIESKNPRAFSIVFNLICIIMSVILLVVTNSYKSFSLPTRIDAWFFLLLASFFYGLNERFRFLISKLLEASVYSIISNITVIMAFIISLFLYGEKLTITKLLGSAFIIFSTFLVSEIKRSKISAKGLSLAIMTSVILGIAVSLDKKGVIFFSPETYNILGWIVPFIVLYFPGIKINEIKAEFKQFSWKIILLAFFNFIGFYLGLKAFILADATKVIPIIQLSTIITVLIGVFFLHEKNHFYKKIIAGAIAVIGVFLLR</sequence>
<keyword evidence="1" id="KW-0812">Transmembrane</keyword>
<dbReference type="Pfam" id="PF00892">
    <property type="entry name" value="EamA"/>
    <property type="match status" value="2"/>
</dbReference>
<accession>A0A2M6YVG0</accession>
<feature type="transmembrane region" description="Helical" evidence="1">
    <location>
        <begin position="67"/>
        <end position="84"/>
    </location>
</feature>
<proteinExistence type="predicted"/>
<feature type="transmembrane region" description="Helical" evidence="1">
    <location>
        <begin position="239"/>
        <end position="257"/>
    </location>
</feature>
<dbReference type="EMBL" id="PEWY01000013">
    <property type="protein sequence ID" value="PIU37498.1"/>
    <property type="molecule type" value="Genomic_DNA"/>
</dbReference>